<dbReference type="Gene3D" id="3.90.550.10">
    <property type="entry name" value="Spore Coat Polysaccharide Biosynthesis Protein SpsA, Chain A"/>
    <property type="match status" value="1"/>
</dbReference>
<dbReference type="AlphaFoldDB" id="A0A562JBT5"/>
<dbReference type="OrthoDB" id="9797742at2"/>
<evidence type="ECO:0000313" key="3">
    <source>
        <dbReference type="Proteomes" id="UP000315343"/>
    </source>
</evidence>
<accession>A0A562JBT5</accession>
<evidence type="ECO:0000259" key="1">
    <source>
        <dbReference type="Pfam" id="PF12804"/>
    </source>
</evidence>
<keyword evidence="2" id="KW-0808">Transferase</keyword>
<dbReference type="InterPro" id="IPR029044">
    <property type="entry name" value="Nucleotide-diphossugar_trans"/>
</dbReference>
<dbReference type="Proteomes" id="UP000315343">
    <property type="component" value="Unassembled WGS sequence"/>
</dbReference>
<keyword evidence="2" id="KW-0548">Nucleotidyltransferase</keyword>
<comment type="caution">
    <text evidence="2">The sequence shown here is derived from an EMBL/GenBank/DDBJ whole genome shotgun (WGS) entry which is preliminary data.</text>
</comment>
<dbReference type="RefSeq" id="WP_145082728.1">
    <property type="nucleotide sequence ID" value="NZ_DAMBUX010000011.1"/>
</dbReference>
<keyword evidence="3" id="KW-1185">Reference proteome</keyword>
<name>A0A562JBT5_9FIRM</name>
<dbReference type="Pfam" id="PF12804">
    <property type="entry name" value="NTP_transf_3"/>
    <property type="match status" value="1"/>
</dbReference>
<sequence length="194" mass="22492">MNVSAIVMASGMSRRMNKNKLLMKLKDRQIFEYILDTINKCDFYDKTVVAKDEEILQKSRLLGFNAVKNTEYENGQSRSVILGVQKSKEADGYMFFVADQPLVSVETVKLMLESFEKNPCCIIVPRCKDKMRNPVIFPHWLKEELLMLSKDNGGKAVIVNNKDKIVFVDTDREYEFLDIDTIEDYENVSKKVER</sequence>
<dbReference type="PANTHER" id="PTHR43777:SF1">
    <property type="entry name" value="MOLYBDENUM COFACTOR CYTIDYLYLTRANSFERASE"/>
    <property type="match status" value="1"/>
</dbReference>
<feature type="domain" description="MobA-like NTP transferase" evidence="1">
    <location>
        <begin position="5"/>
        <end position="159"/>
    </location>
</feature>
<dbReference type="CDD" id="cd04182">
    <property type="entry name" value="GT_2_like_f"/>
    <property type="match status" value="1"/>
</dbReference>
<dbReference type="PANTHER" id="PTHR43777">
    <property type="entry name" value="MOLYBDENUM COFACTOR CYTIDYLYLTRANSFERASE"/>
    <property type="match status" value="1"/>
</dbReference>
<reference evidence="2 3" key="1">
    <citation type="submission" date="2019-07" db="EMBL/GenBank/DDBJ databases">
        <title>Genomic Encyclopedia of Type Strains, Phase I: the one thousand microbial genomes (KMG-I) project.</title>
        <authorList>
            <person name="Kyrpides N."/>
        </authorList>
    </citation>
    <scope>NUCLEOTIDE SEQUENCE [LARGE SCALE GENOMIC DNA]</scope>
    <source>
        <strain evidence="2 3">DSM 13558</strain>
    </source>
</reference>
<evidence type="ECO:0000313" key="2">
    <source>
        <dbReference type="EMBL" id="TWH80681.1"/>
    </source>
</evidence>
<proteinExistence type="predicted"/>
<dbReference type="SUPFAM" id="SSF53448">
    <property type="entry name" value="Nucleotide-diphospho-sugar transferases"/>
    <property type="match status" value="1"/>
</dbReference>
<dbReference type="GO" id="GO:0016779">
    <property type="term" value="F:nucleotidyltransferase activity"/>
    <property type="evidence" value="ECO:0007669"/>
    <property type="project" value="UniProtKB-KW"/>
</dbReference>
<gene>
    <name evidence="2" type="ORF">LY60_01943</name>
</gene>
<organism evidence="2 3">
    <name type="scientific">Sedimentibacter saalensis</name>
    <dbReference type="NCBI Taxonomy" id="130788"/>
    <lineage>
        <taxon>Bacteria</taxon>
        <taxon>Bacillati</taxon>
        <taxon>Bacillota</taxon>
        <taxon>Tissierellia</taxon>
        <taxon>Sedimentibacter</taxon>
    </lineage>
</organism>
<protein>
    <submittedName>
        <fullName evidence="2">Molybdenum cofactor cytidylyltransferase</fullName>
    </submittedName>
</protein>
<dbReference type="EMBL" id="VLKH01000004">
    <property type="protein sequence ID" value="TWH80681.1"/>
    <property type="molecule type" value="Genomic_DNA"/>
</dbReference>
<dbReference type="InterPro" id="IPR025877">
    <property type="entry name" value="MobA-like_NTP_Trfase"/>
</dbReference>